<organism evidence="1">
    <name type="scientific">Anguilla anguilla</name>
    <name type="common">European freshwater eel</name>
    <name type="synonym">Muraena anguilla</name>
    <dbReference type="NCBI Taxonomy" id="7936"/>
    <lineage>
        <taxon>Eukaryota</taxon>
        <taxon>Metazoa</taxon>
        <taxon>Chordata</taxon>
        <taxon>Craniata</taxon>
        <taxon>Vertebrata</taxon>
        <taxon>Euteleostomi</taxon>
        <taxon>Actinopterygii</taxon>
        <taxon>Neopterygii</taxon>
        <taxon>Teleostei</taxon>
        <taxon>Anguilliformes</taxon>
        <taxon>Anguillidae</taxon>
        <taxon>Anguilla</taxon>
    </lineage>
</organism>
<sequence length="48" mass="5210">MGDLTQGPLVKNSLTLHALEELYSSKARSPTCLCVLYLTANGQDCLIK</sequence>
<protein>
    <submittedName>
        <fullName evidence="1">Uncharacterized protein</fullName>
    </submittedName>
</protein>
<dbReference type="EMBL" id="GBXM01069303">
    <property type="protein sequence ID" value="JAH39274.1"/>
    <property type="molecule type" value="Transcribed_RNA"/>
</dbReference>
<proteinExistence type="predicted"/>
<accession>A0A0E9SD47</accession>
<reference evidence="1" key="2">
    <citation type="journal article" date="2015" name="Fish Shellfish Immunol.">
        <title>Early steps in the European eel (Anguilla anguilla)-Vibrio vulnificus interaction in the gills: Role of the RtxA13 toxin.</title>
        <authorList>
            <person name="Callol A."/>
            <person name="Pajuelo D."/>
            <person name="Ebbesson L."/>
            <person name="Teles M."/>
            <person name="MacKenzie S."/>
            <person name="Amaro C."/>
        </authorList>
    </citation>
    <scope>NUCLEOTIDE SEQUENCE</scope>
</reference>
<dbReference type="AlphaFoldDB" id="A0A0E9SD47"/>
<evidence type="ECO:0000313" key="1">
    <source>
        <dbReference type="EMBL" id="JAH39274.1"/>
    </source>
</evidence>
<name>A0A0E9SD47_ANGAN</name>
<reference evidence="1" key="1">
    <citation type="submission" date="2014-11" db="EMBL/GenBank/DDBJ databases">
        <authorList>
            <person name="Amaro Gonzalez C."/>
        </authorList>
    </citation>
    <scope>NUCLEOTIDE SEQUENCE</scope>
</reference>